<feature type="active site" description="Cysteine sulfenic acid (-SOH) intermediate" evidence="6">
    <location>
        <position position="141"/>
    </location>
</feature>
<evidence type="ECO:0000256" key="1">
    <source>
        <dbReference type="ARBA" id="ARBA00022559"/>
    </source>
</evidence>
<dbReference type="GO" id="GO:0045454">
    <property type="term" value="P:cell redox homeostasis"/>
    <property type="evidence" value="ECO:0007669"/>
    <property type="project" value="TreeGrafter"/>
</dbReference>
<dbReference type="InterPro" id="IPR004674">
    <property type="entry name" value="AhpD"/>
</dbReference>
<gene>
    <name evidence="6 8" type="primary">ahpD</name>
    <name evidence="8" type="ORF">KS4_07820</name>
</gene>
<comment type="function">
    <text evidence="6">Antioxidant protein with alkyl hydroperoxidase activity. Required for the reduction of the AhpC active site cysteine residues and for the regeneration of the AhpC enzyme activity.</text>
</comment>
<dbReference type="SUPFAM" id="SSF69118">
    <property type="entry name" value="AhpD-like"/>
    <property type="match status" value="1"/>
</dbReference>
<evidence type="ECO:0000259" key="7">
    <source>
        <dbReference type="Pfam" id="PF02627"/>
    </source>
</evidence>
<dbReference type="GO" id="GO:0051920">
    <property type="term" value="F:peroxiredoxin activity"/>
    <property type="evidence" value="ECO:0007669"/>
    <property type="project" value="InterPro"/>
</dbReference>
<name>A0A517YR92_9BACT</name>
<evidence type="ECO:0000313" key="9">
    <source>
        <dbReference type="Proteomes" id="UP000317369"/>
    </source>
</evidence>
<keyword evidence="4 6" id="KW-1015">Disulfide bond</keyword>
<sequence>MATIQSGGIEAIKEQLSEEAKDLKLNLSGIFAGGVLSESQTWGVILTSAYFIKDDALIDAFESDAEASSVSNEVISDAKAAASIMGMNTMYYRFKHLIGKESYMKKPARLRMQRMMTPATSKLDFELNSTAAAVLAGCEMCVKAHEASVLKEGLSEEHVHEAARLAAIIHGVSIALHVS</sequence>
<dbReference type="Pfam" id="PF02627">
    <property type="entry name" value="CMD"/>
    <property type="match status" value="1"/>
</dbReference>
<evidence type="ECO:0000256" key="6">
    <source>
        <dbReference type="HAMAP-Rule" id="MF_01676"/>
    </source>
</evidence>
<dbReference type="Proteomes" id="UP000317369">
    <property type="component" value="Chromosome"/>
</dbReference>
<evidence type="ECO:0000313" key="8">
    <source>
        <dbReference type="EMBL" id="QDU32748.1"/>
    </source>
</evidence>
<evidence type="ECO:0000256" key="3">
    <source>
        <dbReference type="ARBA" id="ARBA00023002"/>
    </source>
</evidence>
<dbReference type="GO" id="GO:0015036">
    <property type="term" value="F:disulfide oxidoreductase activity"/>
    <property type="evidence" value="ECO:0007669"/>
    <property type="project" value="TreeGrafter"/>
</dbReference>
<keyword evidence="1 6" id="KW-0575">Peroxidase</keyword>
<feature type="disulfide bond" evidence="6">
    <location>
        <begin position="138"/>
        <end position="141"/>
    </location>
</feature>
<dbReference type="Gene3D" id="1.20.1290.10">
    <property type="entry name" value="AhpD-like"/>
    <property type="match status" value="1"/>
</dbReference>
<dbReference type="HAMAP" id="MF_01676">
    <property type="entry name" value="AhpD"/>
    <property type="match status" value="1"/>
</dbReference>
<feature type="active site" description="Proton donor" evidence="6">
    <location>
        <position position="138"/>
    </location>
</feature>
<dbReference type="InterPro" id="IPR003779">
    <property type="entry name" value="CMD-like"/>
</dbReference>
<evidence type="ECO:0000256" key="4">
    <source>
        <dbReference type="ARBA" id="ARBA00023157"/>
    </source>
</evidence>
<dbReference type="AlphaFoldDB" id="A0A517YR92"/>
<dbReference type="InterPro" id="IPR029032">
    <property type="entry name" value="AhpD-like"/>
</dbReference>
<protein>
    <recommendedName>
        <fullName evidence="6">Alkyl hydroperoxide reductase AhpD</fullName>
        <ecNumber evidence="6">1.11.1.28</ecNumber>
    </recommendedName>
    <alternativeName>
        <fullName evidence="6">Alkylhydroperoxidase AhpD</fullName>
    </alternativeName>
</protein>
<feature type="disulfide bond" description="Interchain (with AhpC); in linked form" evidence="6">
    <location>
        <position position="141"/>
    </location>
</feature>
<accession>A0A517YR92</accession>
<comment type="catalytic activity">
    <reaction evidence="6">
        <text>N(6)-[(R)-dihydrolipoyl]-L-lysyl-[lipoyl-carrier protein] + a hydroperoxide = N(6)-[(R)-lipoyl]-L-lysyl-[lipoyl-carrier protein] + an alcohol + H2O</text>
        <dbReference type="Rhea" id="RHEA:62636"/>
        <dbReference type="Rhea" id="RHEA-COMP:10502"/>
        <dbReference type="Rhea" id="RHEA-COMP:16355"/>
        <dbReference type="ChEBI" id="CHEBI:15377"/>
        <dbReference type="ChEBI" id="CHEBI:30879"/>
        <dbReference type="ChEBI" id="CHEBI:35924"/>
        <dbReference type="ChEBI" id="CHEBI:83099"/>
        <dbReference type="ChEBI" id="CHEBI:83100"/>
        <dbReference type="EC" id="1.11.1.28"/>
    </reaction>
</comment>
<dbReference type="GO" id="GO:0032843">
    <property type="term" value="F:hydroperoxide reductase activity"/>
    <property type="evidence" value="ECO:0007669"/>
    <property type="project" value="InterPro"/>
</dbReference>
<dbReference type="PANTHER" id="PTHR33930:SF7">
    <property type="entry name" value="ALKYL HYDROPEROXIDE REDUCTASE AHPD"/>
    <property type="match status" value="1"/>
</dbReference>
<keyword evidence="9" id="KW-1185">Reference proteome</keyword>
<dbReference type="EMBL" id="CP036425">
    <property type="protein sequence ID" value="QDU32748.1"/>
    <property type="molecule type" value="Genomic_DNA"/>
</dbReference>
<dbReference type="InterPro" id="IPR004675">
    <property type="entry name" value="AhpD_core"/>
</dbReference>
<keyword evidence="2 6" id="KW-0049">Antioxidant</keyword>
<keyword evidence="3 6" id="KW-0560">Oxidoreductase</keyword>
<proteinExistence type="inferred from homology"/>
<keyword evidence="5 6" id="KW-0676">Redox-active center</keyword>
<dbReference type="RefSeq" id="WP_200761536.1">
    <property type="nucleotide sequence ID" value="NZ_CP036425.1"/>
</dbReference>
<evidence type="ECO:0000256" key="5">
    <source>
        <dbReference type="ARBA" id="ARBA00023284"/>
    </source>
</evidence>
<feature type="domain" description="Carboxymuconolactone decarboxylase-like" evidence="7">
    <location>
        <begin position="106"/>
        <end position="177"/>
    </location>
</feature>
<organism evidence="8 9">
    <name type="scientific">Poriferisphaera corsica</name>
    <dbReference type="NCBI Taxonomy" id="2528020"/>
    <lineage>
        <taxon>Bacteria</taxon>
        <taxon>Pseudomonadati</taxon>
        <taxon>Planctomycetota</taxon>
        <taxon>Phycisphaerae</taxon>
        <taxon>Phycisphaerales</taxon>
        <taxon>Phycisphaeraceae</taxon>
        <taxon>Poriferisphaera</taxon>
    </lineage>
</organism>
<comment type="similarity">
    <text evidence="6">Belongs to the AhpD family.</text>
</comment>
<reference evidence="8 9" key="1">
    <citation type="submission" date="2019-02" db="EMBL/GenBank/DDBJ databases">
        <title>Deep-cultivation of Planctomycetes and their phenomic and genomic characterization uncovers novel biology.</title>
        <authorList>
            <person name="Wiegand S."/>
            <person name="Jogler M."/>
            <person name="Boedeker C."/>
            <person name="Pinto D."/>
            <person name="Vollmers J."/>
            <person name="Rivas-Marin E."/>
            <person name="Kohn T."/>
            <person name="Peeters S.H."/>
            <person name="Heuer A."/>
            <person name="Rast P."/>
            <person name="Oberbeckmann S."/>
            <person name="Bunk B."/>
            <person name="Jeske O."/>
            <person name="Meyerdierks A."/>
            <person name="Storesund J.E."/>
            <person name="Kallscheuer N."/>
            <person name="Luecker S."/>
            <person name="Lage O.M."/>
            <person name="Pohl T."/>
            <person name="Merkel B.J."/>
            <person name="Hornburger P."/>
            <person name="Mueller R.-W."/>
            <person name="Bruemmer F."/>
            <person name="Labrenz M."/>
            <person name="Spormann A.M."/>
            <person name="Op den Camp H."/>
            <person name="Overmann J."/>
            <person name="Amann R."/>
            <person name="Jetten M.S.M."/>
            <person name="Mascher T."/>
            <person name="Medema M.H."/>
            <person name="Devos D.P."/>
            <person name="Kaster A.-K."/>
            <person name="Ovreas L."/>
            <person name="Rohde M."/>
            <person name="Galperin M.Y."/>
            <person name="Jogler C."/>
        </authorList>
    </citation>
    <scope>NUCLEOTIDE SEQUENCE [LARGE SCALE GENOMIC DNA]</scope>
    <source>
        <strain evidence="8 9">KS4</strain>
    </source>
</reference>
<dbReference type="PANTHER" id="PTHR33930">
    <property type="entry name" value="ALKYL HYDROPEROXIDE REDUCTASE AHPD"/>
    <property type="match status" value="1"/>
</dbReference>
<evidence type="ECO:0000256" key="2">
    <source>
        <dbReference type="ARBA" id="ARBA00022862"/>
    </source>
</evidence>
<dbReference type="GO" id="GO:0006979">
    <property type="term" value="P:response to oxidative stress"/>
    <property type="evidence" value="ECO:0007669"/>
    <property type="project" value="InterPro"/>
</dbReference>
<dbReference type="EC" id="1.11.1.28" evidence="6"/>
<dbReference type="NCBIfam" id="TIGR00778">
    <property type="entry name" value="ahpD_dom"/>
    <property type="match status" value="1"/>
</dbReference>
<dbReference type="KEGG" id="pcor:KS4_07820"/>